<dbReference type="InterPro" id="IPR036010">
    <property type="entry name" value="2Fe-2S_ferredoxin-like_sf"/>
</dbReference>
<proteinExistence type="predicted"/>
<dbReference type="Pfam" id="PF00111">
    <property type="entry name" value="Fer2"/>
    <property type="match status" value="1"/>
</dbReference>
<dbReference type="PANTHER" id="PTHR44379">
    <property type="entry name" value="OXIDOREDUCTASE WITH IRON-SULFUR SUBUNIT"/>
    <property type="match status" value="1"/>
</dbReference>
<dbReference type="Gene3D" id="1.10.150.120">
    <property type="entry name" value="[2Fe-2S]-binding domain"/>
    <property type="match status" value="1"/>
</dbReference>
<evidence type="ECO:0000313" key="7">
    <source>
        <dbReference type="EMBL" id="MFC0529951.1"/>
    </source>
</evidence>
<dbReference type="Gene3D" id="3.10.20.30">
    <property type="match status" value="1"/>
</dbReference>
<keyword evidence="8" id="KW-1185">Reference proteome</keyword>
<keyword evidence="1" id="KW-0001">2Fe-2S</keyword>
<gene>
    <name evidence="7" type="ORF">ACFFIA_20015</name>
</gene>
<dbReference type="Pfam" id="PF01799">
    <property type="entry name" value="Fer2_2"/>
    <property type="match status" value="1"/>
</dbReference>
<dbReference type="InterPro" id="IPR002888">
    <property type="entry name" value="2Fe-2S-bd"/>
</dbReference>
<dbReference type="PANTHER" id="PTHR44379:SF5">
    <property type="entry name" value="OXIDOREDUCTASE WITH IRON-SULFUR SUBUNIT"/>
    <property type="match status" value="1"/>
</dbReference>
<feature type="domain" description="2Fe-2S ferredoxin-type" evidence="6">
    <location>
        <begin position="1"/>
        <end position="77"/>
    </location>
</feature>
<dbReference type="SUPFAM" id="SSF47741">
    <property type="entry name" value="CO dehydrogenase ISP C-domain like"/>
    <property type="match status" value="1"/>
</dbReference>
<keyword evidence="3" id="KW-0560">Oxidoreductase</keyword>
<protein>
    <submittedName>
        <fullName evidence="7">(2Fe-2S)-binding protein</fullName>
    </submittedName>
</protein>
<evidence type="ECO:0000256" key="1">
    <source>
        <dbReference type="ARBA" id="ARBA00022714"/>
    </source>
</evidence>
<dbReference type="Proteomes" id="UP001589867">
    <property type="component" value="Unassembled WGS sequence"/>
</dbReference>
<sequence>MKISLTVNGTPWQGDVEPRRLLVHLLRERLDLTATRIGCDTSFCGTCTVLLDGRTVKSCTVLAVQADGASITTAEGLAGDAGDPATWHPLARAFRAHHALQCGFCTSGMLMAAAGLLAEDPDPDEDAVRHGLEGNLCRCTGYARIVDAVTAAAAEMRSNP</sequence>
<dbReference type="InterPro" id="IPR051452">
    <property type="entry name" value="Diverse_Oxidoreductases"/>
</dbReference>
<evidence type="ECO:0000256" key="5">
    <source>
        <dbReference type="ARBA" id="ARBA00023014"/>
    </source>
</evidence>
<organism evidence="7 8">
    <name type="scientific">Phytohabitans kaempferiae</name>
    <dbReference type="NCBI Taxonomy" id="1620943"/>
    <lineage>
        <taxon>Bacteria</taxon>
        <taxon>Bacillati</taxon>
        <taxon>Actinomycetota</taxon>
        <taxon>Actinomycetes</taxon>
        <taxon>Micromonosporales</taxon>
        <taxon>Micromonosporaceae</taxon>
    </lineage>
</organism>
<evidence type="ECO:0000256" key="4">
    <source>
        <dbReference type="ARBA" id="ARBA00023004"/>
    </source>
</evidence>
<comment type="caution">
    <text evidence="7">The sequence shown here is derived from an EMBL/GenBank/DDBJ whole genome shotgun (WGS) entry which is preliminary data.</text>
</comment>
<evidence type="ECO:0000313" key="8">
    <source>
        <dbReference type="Proteomes" id="UP001589867"/>
    </source>
</evidence>
<dbReference type="SUPFAM" id="SSF54292">
    <property type="entry name" value="2Fe-2S ferredoxin-like"/>
    <property type="match status" value="1"/>
</dbReference>
<dbReference type="InterPro" id="IPR012675">
    <property type="entry name" value="Beta-grasp_dom_sf"/>
</dbReference>
<keyword evidence="2" id="KW-0479">Metal-binding</keyword>
<dbReference type="RefSeq" id="WP_377253027.1">
    <property type="nucleotide sequence ID" value="NZ_JBHLUH010000039.1"/>
</dbReference>
<keyword evidence="5" id="KW-0411">Iron-sulfur</keyword>
<accession>A0ABV6M5L2</accession>
<keyword evidence="4" id="KW-0408">Iron</keyword>
<evidence type="ECO:0000256" key="2">
    <source>
        <dbReference type="ARBA" id="ARBA00022723"/>
    </source>
</evidence>
<evidence type="ECO:0000256" key="3">
    <source>
        <dbReference type="ARBA" id="ARBA00023002"/>
    </source>
</evidence>
<reference evidence="7 8" key="1">
    <citation type="submission" date="2024-09" db="EMBL/GenBank/DDBJ databases">
        <authorList>
            <person name="Sun Q."/>
            <person name="Mori K."/>
        </authorList>
    </citation>
    <scope>NUCLEOTIDE SEQUENCE [LARGE SCALE GENOMIC DNA]</scope>
    <source>
        <strain evidence="7 8">TBRC 3947</strain>
    </source>
</reference>
<evidence type="ECO:0000259" key="6">
    <source>
        <dbReference type="PROSITE" id="PS51085"/>
    </source>
</evidence>
<name>A0ABV6M5L2_9ACTN</name>
<dbReference type="InterPro" id="IPR001041">
    <property type="entry name" value="2Fe-2S_ferredoxin-type"/>
</dbReference>
<dbReference type="EMBL" id="JBHLUH010000039">
    <property type="protein sequence ID" value="MFC0529951.1"/>
    <property type="molecule type" value="Genomic_DNA"/>
</dbReference>
<dbReference type="PROSITE" id="PS51085">
    <property type="entry name" value="2FE2S_FER_2"/>
    <property type="match status" value="1"/>
</dbReference>
<dbReference type="InterPro" id="IPR036884">
    <property type="entry name" value="2Fe-2S-bd_dom_sf"/>
</dbReference>